<evidence type="ECO:0000313" key="2">
    <source>
        <dbReference type="EMBL" id="SPF53135.1"/>
    </source>
</evidence>
<proteinExistence type="predicted"/>
<feature type="transmembrane region" description="Helical" evidence="1">
    <location>
        <begin position="53"/>
        <end position="73"/>
    </location>
</feature>
<keyword evidence="1" id="KW-0472">Membrane</keyword>
<dbReference type="InterPro" id="IPR018708">
    <property type="entry name" value="DUF2225"/>
</dbReference>
<sequence>MAPSNHAAYLFDKKIQCPVCSQTIGVKHIRSSKLRLKQVELDYRQVYTDFDPLWYIVWVCPYCCYANFSVEFLRITDQERRRMKEFSSKAKNIFGPYVDGPLSLTQVLTGYYLMLYWFEQVKTHSLNLEKLGKLWLRLSWLFHDVQATEMFLAATKKALGYFINLLNDITVKTTIAQDQYLYLLVGELSFKIGQIDEARNYLRQSLVIKGGNIRMKEQAQTRIQDLKSLF</sequence>
<keyword evidence="1" id="KW-1133">Transmembrane helix</keyword>
<reference evidence="3" key="1">
    <citation type="submission" date="2018-02" db="EMBL/GenBank/DDBJ databases">
        <authorList>
            <person name="Hausmann B."/>
        </authorList>
    </citation>
    <scope>NUCLEOTIDE SEQUENCE [LARGE SCALE GENOMIC DNA]</scope>
    <source>
        <strain evidence="3">Peat soil MAG SbF1</strain>
    </source>
</reference>
<dbReference type="EMBL" id="OMOF01000600">
    <property type="protein sequence ID" value="SPF53135.1"/>
    <property type="molecule type" value="Genomic_DNA"/>
</dbReference>
<accession>A0A2U3LMH5</accession>
<dbReference type="AlphaFoldDB" id="A0A2U3LMH5"/>
<dbReference type="Pfam" id="PF09986">
    <property type="entry name" value="DUF2225"/>
    <property type="match status" value="1"/>
</dbReference>
<evidence type="ECO:0000256" key="1">
    <source>
        <dbReference type="SAM" id="Phobius"/>
    </source>
</evidence>
<keyword evidence="1" id="KW-0812">Transmembrane</keyword>
<organism evidence="2 3">
    <name type="scientific">Candidatus Desulfosporosinus infrequens</name>
    <dbReference type="NCBI Taxonomy" id="2043169"/>
    <lineage>
        <taxon>Bacteria</taxon>
        <taxon>Bacillati</taxon>
        <taxon>Bacillota</taxon>
        <taxon>Clostridia</taxon>
        <taxon>Eubacteriales</taxon>
        <taxon>Desulfitobacteriaceae</taxon>
        <taxon>Desulfosporosinus</taxon>
    </lineage>
</organism>
<protein>
    <submittedName>
        <fullName evidence="2">Cyclic nucleotide-binding protein</fullName>
    </submittedName>
</protein>
<dbReference type="Proteomes" id="UP000238916">
    <property type="component" value="Unassembled WGS sequence"/>
</dbReference>
<gene>
    <name evidence="2" type="ORF">SBF1_6390001</name>
</gene>
<dbReference type="OrthoDB" id="9780343at2"/>
<name>A0A2U3LMH5_9FIRM</name>
<evidence type="ECO:0000313" key="3">
    <source>
        <dbReference type="Proteomes" id="UP000238916"/>
    </source>
</evidence>